<dbReference type="RefSeq" id="WP_066657577.1">
    <property type="nucleotide sequence ID" value="NZ_CBCSCL010000006.1"/>
</dbReference>
<dbReference type="GO" id="GO:0034599">
    <property type="term" value="P:cellular response to oxidative stress"/>
    <property type="evidence" value="ECO:0007669"/>
    <property type="project" value="TreeGrafter"/>
</dbReference>
<dbReference type="FunFam" id="3.40.30.10:FF:000010">
    <property type="entry name" value="Glutathione peroxidase"/>
    <property type="match status" value="1"/>
</dbReference>
<dbReference type="STRING" id="463014.BAU07_11585"/>
<evidence type="ECO:0000256" key="1">
    <source>
        <dbReference type="ARBA" id="ARBA00006926"/>
    </source>
</evidence>
<dbReference type="InterPro" id="IPR000889">
    <property type="entry name" value="Glutathione_peroxidase"/>
</dbReference>
<keyword evidence="3 5" id="KW-0560">Oxidoreductase</keyword>
<dbReference type="PIRSF" id="PIRSF000303">
    <property type="entry name" value="Glutathion_perox"/>
    <property type="match status" value="1"/>
</dbReference>
<dbReference type="KEGG" id="bfz:BAU07_11585"/>
<keyword evidence="7" id="KW-1185">Reference proteome</keyword>
<dbReference type="CDD" id="cd00340">
    <property type="entry name" value="GSH_Peroxidase"/>
    <property type="match status" value="1"/>
</dbReference>
<gene>
    <name evidence="6" type="ORF">BAU07_11585</name>
</gene>
<dbReference type="Proteomes" id="UP000091926">
    <property type="component" value="Chromosome"/>
</dbReference>
<keyword evidence="2 5" id="KW-0575">Peroxidase</keyword>
<dbReference type="PRINTS" id="PR01011">
    <property type="entry name" value="GLUTPROXDASE"/>
</dbReference>
<sequence length="166" mass="18444">MTSLYDFSARDIDGVERSLADYAGRVVLVVNVASRCGFTPQYAGLEALYRSHREAGLTVLGFPCDQFRHQEPGDEAEIKRFCALHYDVTFPLYAKIDVNGAAAHPLYQWLKRERPGVLGIPSIKWNFTKFLLGRDGQPIKRYGPAVKPDSITPDIAAACAAQRGQQ</sequence>
<dbReference type="AlphaFoldDB" id="A0A193GCB5"/>
<dbReference type="InterPro" id="IPR036249">
    <property type="entry name" value="Thioredoxin-like_sf"/>
</dbReference>
<evidence type="ECO:0000256" key="2">
    <source>
        <dbReference type="ARBA" id="ARBA00022559"/>
    </source>
</evidence>
<feature type="active site" evidence="4">
    <location>
        <position position="36"/>
    </location>
</feature>
<dbReference type="PANTHER" id="PTHR11592:SF78">
    <property type="entry name" value="GLUTATHIONE PEROXIDASE"/>
    <property type="match status" value="1"/>
</dbReference>
<evidence type="ECO:0000313" key="7">
    <source>
        <dbReference type="Proteomes" id="UP000091926"/>
    </source>
</evidence>
<evidence type="ECO:0000256" key="5">
    <source>
        <dbReference type="RuleBase" id="RU000499"/>
    </source>
</evidence>
<comment type="similarity">
    <text evidence="1 5">Belongs to the glutathione peroxidase family.</text>
</comment>
<dbReference type="SUPFAM" id="SSF52833">
    <property type="entry name" value="Thioredoxin-like"/>
    <property type="match status" value="1"/>
</dbReference>
<dbReference type="OrthoDB" id="9785502at2"/>
<dbReference type="EMBL" id="CP016172">
    <property type="protein sequence ID" value="ANN77662.1"/>
    <property type="molecule type" value="Genomic_DNA"/>
</dbReference>
<evidence type="ECO:0000256" key="4">
    <source>
        <dbReference type="PIRSR" id="PIRSR000303-1"/>
    </source>
</evidence>
<dbReference type="PROSITE" id="PS51355">
    <property type="entry name" value="GLUTATHIONE_PEROXID_3"/>
    <property type="match status" value="1"/>
</dbReference>
<dbReference type="Pfam" id="PF00255">
    <property type="entry name" value="GSHPx"/>
    <property type="match status" value="1"/>
</dbReference>
<dbReference type="InterPro" id="IPR029759">
    <property type="entry name" value="GPX_AS"/>
</dbReference>
<accession>A0A193GCB5</accession>
<dbReference type="GO" id="GO:0004601">
    <property type="term" value="F:peroxidase activity"/>
    <property type="evidence" value="ECO:0007669"/>
    <property type="project" value="UniProtKB-KW"/>
</dbReference>
<dbReference type="PANTHER" id="PTHR11592">
    <property type="entry name" value="GLUTATHIONE PEROXIDASE"/>
    <property type="match status" value="1"/>
</dbReference>
<evidence type="ECO:0000256" key="3">
    <source>
        <dbReference type="ARBA" id="ARBA00023002"/>
    </source>
</evidence>
<name>A0A193GCB5_9BORD</name>
<reference evidence="6 7" key="1">
    <citation type="submission" date="2016-06" db="EMBL/GenBank/DDBJ databases">
        <title>Complete genome sequences of Bordetella bronchialis and Bordetella flabilis.</title>
        <authorList>
            <person name="LiPuma J.J."/>
            <person name="Spilker T."/>
        </authorList>
    </citation>
    <scope>NUCLEOTIDE SEQUENCE [LARGE SCALE GENOMIC DNA]</scope>
    <source>
        <strain evidence="6 7">AU10664</strain>
    </source>
</reference>
<dbReference type="PROSITE" id="PS00460">
    <property type="entry name" value="GLUTATHIONE_PEROXID_1"/>
    <property type="match status" value="1"/>
</dbReference>
<protein>
    <recommendedName>
        <fullName evidence="5">Glutathione peroxidase</fullName>
    </recommendedName>
</protein>
<evidence type="ECO:0000313" key="6">
    <source>
        <dbReference type="EMBL" id="ANN77662.1"/>
    </source>
</evidence>
<dbReference type="Gene3D" id="3.40.30.10">
    <property type="entry name" value="Glutaredoxin"/>
    <property type="match status" value="1"/>
</dbReference>
<organism evidence="6 7">
    <name type="scientific">Bordetella flabilis</name>
    <dbReference type="NCBI Taxonomy" id="463014"/>
    <lineage>
        <taxon>Bacteria</taxon>
        <taxon>Pseudomonadati</taxon>
        <taxon>Pseudomonadota</taxon>
        <taxon>Betaproteobacteria</taxon>
        <taxon>Burkholderiales</taxon>
        <taxon>Alcaligenaceae</taxon>
        <taxon>Bordetella</taxon>
    </lineage>
</organism>
<proteinExistence type="inferred from homology"/>